<protein>
    <recommendedName>
        <fullName evidence="3 6">Mediator of RNA polymerase II transcription subunit 11</fullName>
    </recommendedName>
    <alternativeName>
        <fullName evidence="5 6">Mediator complex subunit 11</fullName>
    </alternativeName>
</protein>
<feature type="region of interest" description="Disordered" evidence="7">
    <location>
        <begin position="119"/>
        <end position="193"/>
    </location>
</feature>
<comment type="subcellular location">
    <subcellularLocation>
        <location evidence="1 6">Nucleus</location>
    </subcellularLocation>
</comment>
<gene>
    <name evidence="9" type="primary">LOC100901194</name>
    <name evidence="6" type="synonym">MED11</name>
</gene>
<dbReference type="GO" id="GO:0006357">
    <property type="term" value="P:regulation of transcription by RNA polymerase II"/>
    <property type="evidence" value="ECO:0007669"/>
    <property type="project" value="InterPro"/>
</dbReference>
<dbReference type="InterPro" id="IPR019404">
    <property type="entry name" value="Mediator_Med11"/>
</dbReference>
<evidence type="ECO:0000256" key="1">
    <source>
        <dbReference type="ARBA" id="ARBA00004123"/>
    </source>
</evidence>
<keyword evidence="8" id="KW-1185">Reference proteome</keyword>
<sequence length="271" mass="29041">MHSLNNLKAKLKELDDIEKDVAQALHAAGQALTELGKDKPTLKPVEANTTNFLKTLQSVESNLSKHIVYLSQVSTVQPHEGSNYAAQKVFHMALHRLEHARSRMNELERVRQSHLQQDAQYNPPIPPQMPPQQPPMRGPPPQQQPGQPGSMGPGGPQQGMMMQPGIGQDMGPPMGQPGMQMNPSGPMDSPLGPGMGQAMGPGMGQNMGMGPVLGSGMGHNMNMGQAQQMNPMGAPMGNQQMMWQQNQMGMGQQMGMGSMGPGGNMGQSPMP</sequence>
<keyword evidence="6" id="KW-0805">Transcription regulation</keyword>
<accession>A0AAJ6QPR6</accession>
<dbReference type="RefSeq" id="XP_003739948.1">
    <property type="nucleotide sequence ID" value="XM_003739900.2"/>
</dbReference>
<name>A0AAJ6QPR6_9ACAR</name>
<feature type="compositionally biased region" description="Low complexity" evidence="7">
    <location>
        <begin position="158"/>
        <end position="187"/>
    </location>
</feature>
<evidence type="ECO:0000256" key="4">
    <source>
        <dbReference type="ARBA" id="ARBA00023242"/>
    </source>
</evidence>
<dbReference type="Gene3D" id="1.10.287.3490">
    <property type="match status" value="1"/>
</dbReference>
<organism evidence="8 9">
    <name type="scientific">Galendromus occidentalis</name>
    <name type="common">western predatory mite</name>
    <dbReference type="NCBI Taxonomy" id="34638"/>
    <lineage>
        <taxon>Eukaryota</taxon>
        <taxon>Metazoa</taxon>
        <taxon>Ecdysozoa</taxon>
        <taxon>Arthropoda</taxon>
        <taxon>Chelicerata</taxon>
        <taxon>Arachnida</taxon>
        <taxon>Acari</taxon>
        <taxon>Parasitiformes</taxon>
        <taxon>Mesostigmata</taxon>
        <taxon>Gamasina</taxon>
        <taxon>Phytoseioidea</taxon>
        <taxon>Phytoseiidae</taxon>
        <taxon>Typhlodrominae</taxon>
        <taxon>Galendromus</taxon>
    </lineage>
</organism>
<keyword evidence="6" id="KW-0010">Activator</keyword>
<comment type="subunit">
    <text evidence="6">Component of the Mediator complex.</text>
</comment>
<feature type="compositionally biased region" description="Pro residues" evidence="7">
    <location>
        <begin position="123"/>
        <end position="143"/>
    </location>
</feature>
<keyword evidence="4 6" id="KW-0539">Nucleus</keyword>
<comment type="similarity">
    <text evidence="2 6">Belongs to the Mediator complex subunit 11 family.</text>
</comment>
<reference evidence="9" key="1">
    <citation type="submission" date="2025-08" db="UniProtKB">
        <authorList>
            <consortium name="RefSeq"/>
        </authorList>
    </citation>
    <scope>IDENTIFICATION</scope>
</reference>
<evidence type="ECO:0000256" key="7">
    <source>
        <dbReference type="SAM" id="MobiDB-lite"/>
    </source>
</evidence>
<dbReference type="Proteomes" id="UP000694867">
    <property type="component" value="Unplaced"/>
</dbReference>
<dbReference type="KEGG" id="goe:100901194"/>
<dbReference type="GO" id="GO:0003712">
    <property type="term" value="F:transcription coregulator activity"/>
    <property type="evidence" value="ECO:0007669"/>
    <property type="project" value="InterPro"/>
</dbReference>
<evidence type="ECO:0000256" key="2">
    <source>
        <dbReference type="ARBA" id="ARBA00008186"/>
    </source>
</evidence>
<dbReference type="Pfam" id="PF10280">
    <property type="entry name" value="Med11"/>
    <property type="match status" value="1"/>
</dbReference>
<dbReference type="GO" id="GO:0016592">
    <property type="term" value="C:mediator complex"/>
    <property type="evidence" value="ECO:0007669"/>
    <property type="project" value="InterPro"/>
</dbReference>
<dbReference type="AlphaFoldDB" id="A0AAJ6QPR6"/>
<dbReference type="PANTHER" id="PTHR22890">
    <property type="entry name" value="MEDIATOR OF RNA POLYMERASE II TRANSCRIPTION SUBUNIT 11"/>
    <property type="match status" value="1"/>
</dbReference>
<evidence type="ECO:0000313" key="8">
    <source>
        <dbReference type="Proteomes" id="UP000694867"/>
    </source>
</evidence>
<comment type="function">
    <text evidence="6">Component of the Mediator complex, a coactivator involved in the regulated transcription of nearly all RNA polymerase II-dependent genes. Mediator functions as a bridge to convey information from gene-specific regulatory proteins to the basal RNA polymerase II transcription machinery. Mediator is recruited to promoters by direct interactions with regulatory proteins and serves as a scaffold for the assembly of a functional pre-initiation complex with RNA polymerase II and the general transcription factors.</text>
</comment>
<proteinExistence type="inferred from homology"/>
<evidence type="ECO:0000256" key="6">
    <source>
        <dbReference type="RuleBase" id="RU364147"/>
    </source>
</evidence>
<evidence type="ECO:0000313" key="9">
    <source>
        <dbReference type="RefSeq" id="XP_003739948.1"/>
    </source>
</evidence>
<evidence type="ECO:0000256" key="3">
    <source>
        <dbReference type="ARBA" id="ARBA00019621"/>
    </source>
</evidence>
<evidence type="ECO:0000256" key="5">
    <source>
        <dbReference type="ARBA" id="ARBA00032011"/>
    </source>
</evidence>
<keyword evidence="6" id="KW-0804">Transcription</keyword>
<dbReference type="GeneID" id="100901194"/>